<evidence type="ECO:0000259" key="4">
    <source>
        <dbReference type="Pfam" id="PF09294"/>
    </source>
</evidence>
<dbReference type="Pfam" id="PF01108">
    <property type="entry name" value="Tissue_fac"/>
    <property type="match status" value="1"/>
</dbReference>
<dbReference type="InterPro" id="IPR015373">
    <property type="entry name" value="Interferon/interleukin_rcp_dom"/>
</dbReference>
<feature type="compositionally biased region" description="Basic and acidic residues" evidence="1">
    <location>
        <begin position="324"/>
        <end position="343"/>
    </location>
</feature>
<dbReference type="InterPro" id="IPR003961">
    <property type="entry name" value="FN3_dom"/>
</dbReference>
<reference evidence="5" key="1">
    <citation type="submission" date="2023-05" db="EMBL/GenBank/DDBJ databases">
        <authorList>
            <person name="Stuckert A."/>
        </authorList>
    </citation>
    <scope>NUCLEOTIDE SEQUENCE</scope>
</reference>
<dbReference type="PANTHER" id="PTHR20859">
    <property type="entry name" value="INTERFERON/INTERLEUKIN RECEPTOR"/>
    <property type="match status" value="1"/>
</dbReference>
<dbReference type="EMBL" id="CATNWA010001924">
    <property type="protein sequence ID" value="CAI9541537.1"/>
    <property type="molecule type" value="Genomic_DNA"/>
</dbReference>
<feature type="compositionally biased region" description="Basic and acidic residues" evidence="1">
    <location>
        <begin position="296"/>
        <end position="306"/>
    </location>
</feature>
<dbReference type="Pfam" id="PF09294">
    <property type="entry name" value="Interfer-bind"/>
    <property type="match status" value="1"/>
</dbReference>
<accession>A0ABN9B1W2</accession>
<protein>
    <recommendedName>
        <fullName evidence="7">Fibronectin type-III domain-containing protein</fullName>
    </recommendedName>
</protein>
<evidence type="ECO:0000256" key="1">
    <source>
        <dbReference type="SAM" id="MobiDB-lite"/>
    </source>
</evidence>
<evidence type="ECO:0000313" key="6">
    <source>
        <dbReference type="Proteomes" id="UP001162483"/>
    </source>
</evidence>
<keyword evidence="2" id="KW-0472">Membrane</keyword>
<dbReference type="Proteomes" id="UP001162483">
    <property type="component" value="Unassembled WGS sequence"/>
</dbReference>
<feature type="domain" description="Fibronectin type-III" evidence="3">
    <location>
        <begin position="2"/>
        <end position="76"/>
    </location>
</feature>
<evidence type="ECO:0000259" key="3">
    <source>
        <dbReference type="Pfam" id="PF01108"/>
    </source>
</evidence>
<evidence type="ECO:0000256" key="2">
    <source>
        <dbReference type="SAM" id="Phobius"/>
    </source>
</evidence>
<dbReference type="InterPro" id="IPR036116">
    <property type="entry name" value="FN3_sf"/>
</dbReference>
<dbReference type="PANTHER" id="PTHR20859:SF5">
    <property type="entry name" value="INTERFERON GAMMA RECEPTOR 1"/>
    <property type="match status" value="1"/>
</dbReference>
<dbReference type="InterPro" id="IPR050650">
    <property type="entry name" value="Type-II_Cytokine-TF_Rcpt"/>
</dbReference>
<comment type="caution">
    <text evidence="5">The sequence shown here is derived from an EMBL/GenBank/DDBJ whole genome shotgun (WGS) entry which is preliminary data.</text>
</comment>
<feature type="transmembrane region" description="Helical" evidence="2">
    <location>
        <begin position="194"/>
        <end position="215"/>
    </location>
</feature>
<evidence type="ECO:0008006" key="7">
    <source>
        <dbReference type="Google" id="ProtNLM"/>
    </source>
</evidence>
<name>A0ABN9B1W2_9NEOB</name>
<feature type="compositionally biased region" description="Polar residues" evidence="1">
    <location>
        <begin position="307"/>
        <end position="323"/>
    </location>
</feature>
<keyword evidence="6" id="KW-1185">Reference proteome</keyword>
<keyword evidence="2" id="KW-1133">Transmembrane helix</keyword>
<feature type="region of interest" description="Disordered" evidence="1">
    <location>
        <begin position="273"/>
        <end position="364"/>
    </location>
</feature>
<organism evidence="5 6">
    <name type="scientific">Staurois parvus</name>
    <dbReference type="NCBI Taxonomy" id="386267"/>
    <lineage>
        <taxon>Eukaryota</taxon>
        <taxon>Metazoa</taxon>
        <taxon>Chordata</taxon>
        <taxon>Craniata</taxon>
        <taxon>Vertebrata</taxon>
        <taxon>Euteleostomi</taxon>
        <taxon>Amphibia</taxon>
        <taxon>Batrachia</taxon>
        <taxon>Anura</taxon>
        <taxon>Neobatrachia</taxon>
        <taxon>Ranoidea</taxon>
        <taxon>Ranidae</taxon>
        <taxon>Staurois</taxon>
    </lineage>
</organism>
<feature type="compositionally biased region" description="Basic and acidic residues" evidence="1">
    <location>
        <begin position="355"/>
        <end position="364"/>
    </location>
</feature>
<proteinExistence type="predicted"/>
<keyword evidence="2" id="KW-0812">Transmembrane</keyword>
<dbReference type="Gene3D" id="2.60.40.10">
    <property type="entry name" value="Immunoglobulins"/>
    <property type="match status" value="2"/>
</dbReference>
<sequence>MVYSYNLNTTLHWNYSRMELKPYFCVERLEELEWKWKVIETCQNISHRYCGLHEINLDPVVYYKFRVKALVGSNISSAATMEFSLSSVGTIGPPELKVHTEEKIIVIDIFHPEVPSVYEIELGELNYIVYYGNDTKKATDCDMSACKVTFSISDQKTYCFSAQGTSDYFLGMIMEKSKEICIQEEKEISIQTTAIIIGVTVGLLAILAIFLFIIVRWTKARSLMPQSLSSVVSNIVAYAQMQKTSRYDNVSTSPIEPTVEEIPYMEEKVKIDTDVSTDSVSKESTDPGYQSSLTENEEKTYERGDEQSNNSSYFHTDSGTSGNDFRDTPLSEKDQKISEHAPEPPRPLTNSFGYDKPHFPKELV</sequence>
<gene>
    <name evidence="5" type="ORF">SPARVUS_LOCUS1930892</name>
</gene>
<dbReference type="SUPFAM" id="SSF49265">
    <property type="entry name" value="Fibronectin type III"/>
    <property type="match status" value="2"/>
</dbReference>
<evidence type="ECO:0000313" key="5">
    <source>
        <dbReference type="EMBL" id="CAI9541537.1"/>
    </source>
</evidence>
<feature type="domain" description="Interferon/interleukin receptor" evidence="4">
    <location>
        <begin position="90"/>
        <end position="184"/>
    </location>
</feature>
<dbReference type="InterPro" id="IPR013783">
    <property type="entry name" value="Ig-like_fold"/>
</dbReference>